<sequence length="405" mass="46707">TKALKSFLLELILSGKIPDLLKVIQSTRELGGLFNKHDLNYIKNTESKFDIRVSHEAELNVLEFSKERKVSITGINTLWQMPARCVCKLTIWYYRTEIVEQCAVCLLNLGRWDFLINLDKRWTTFEITSAIALACQEIVKQKGNKKLSKNLWDIVLPVFITTGSQSKRGNTGYHDVSSIKNNLLSVLFKLKDSWCLSAVISLLTKLFNILKDESSLELQVEYSNLWPVVVSNANSYSSLAVCELLSEIVTLALKEYPTNVSWLRLMGDINFANGHYRVSLSYYLKSLLIFHDYFNIPVRNDDHIFRRMIKCCTTLGCHTQAAVLCQFLEETDYLLAFRILADQKACNDAVNAYYHCFWDTSILEYLIHTHNKKGEFQRRKCAIQIIGMLELNSNNNEEIQRRRAT</sequence>
<dbReference type="PANTHER" id="PTHR13350:SF1">
    <property type="entry name" value="INTEGRATOR COMPLEX SUBUNIT 8"/>
    <property type="match status" value="1"/>
</dbReference>
<comment type="caution">
    <text evidence="7">The sequence shown here is derived from an EMBL/GenBank/DDBJ whole genome shotgun (WGS) entry which is preliminary data.</text>
</comment>
<reference evidence="7" key="1">
    <citation type="journal article" date="2023" name="Insect Mol. Biol.">
        <title>Genome sequencing provides insights into the evolution of gene families encoding plant cell wall-degrading enzymes in longhorned beetles.</title>
        <authorList>
            <person name="Shin N.R."/>
            <person name="Okamura Y."/>
            <person name="Kirsch R."/>
            <person name="Pauchet Y."/>
        </authorList>
    </citation>
    <scope>NUCLEOTIDE SEQUENCE</scope>
    <source>
        <strain evidence="7">AMC_N1</strain>
    </source>
</reference>
<evidence type="ECO:0000313" key="7">
    <source>
        <dbReference type="EMBL" id="KAJ8935125.1"/>
    </source>
</evidence>
<dbReference type="Pfam" id="PF25756">
    <property type="entry name" value="TPR_INTS8"/>
    <property type="match status" value="1"/>
</dbReference>
<dbReference type="AlphaFoldDB" id="A0AAV8X9H6"/>
<dbReference type="EMBL" id="JAPWTK010000930">
    <property type="protein sequence ID" value="KAJ8935125.1"/>
    <property type="molecule type" value="Genomic_DNA"/>
</dbReference>
<keyword evidence="8" id="KW-1185">Reference proteome</keyword>
<comment type="similarity">
    <text evidence="3">Belongs to the Integrator subunit 8 family.</text>
</comment>
<gene>
    <name evidence="7" type="ORF">NQ318_015779</name>
</gene>
<dbReference type="InterPro" id="IPR038751">
    <property type="entry name" value="INTS8"/>
</dbReference>
<dbReference type="GO" id="GO:0032039">
    <property type="term" value="C:integrator complex"/>
    <property type="evidence" value="ECO:0007669"/>
    <property type="project" value="TreeGrafter"/>
</dbReference>
<dbReference type="PANTHER" id="PTHR13350">
    <property type="entry name" value="INTEGRATOR COMPLEX SUBUNIT 8"/>
    <property type="match status" value="1"/>
</dbReference>
<dbReference type="InterPro" id="IPR057980">
    <property type="entry name" value="TPR_INTS8"/>
</dbReference>
<protein>
    <recommendedName>
        <fullName evidence="6">INTS8 TPR repeats domain-containing protein</fullName>
    </recommendedName>
</protein>
<dbReference type="GO" id="GO:0005694">
    <property type="term" value="C:chromosome"/>
    <property type="evidence" value="ECO:0007669"/>
    <property type="project" value="UniProtKB-SubCell"/>
</dbReference>
<evidence type="ECO:0000256" key="4">
    <source>
        <dbReference type="ARBA" id="ARBA00022454"/>
    </source>
</evidence>
<evidence type="ECO:0000256" key="5">
    <source>
        <dbReference type="ARBA" id="ARBA00023242"/>
    </source>
</evidence>
<organism evidence="7 8">
    <name type="scientific">Aromia moschata</name>
    <dbReference type="NCBI Taxonomy" id="1265417"/>
    <lineage>
        <taxon>Eukaryota</taxon>
        <taxon>Metazoa</taxon>
        <taxon>Ecdysozoa</taxon>
        <taxon>Arthropoda</taxon>
        <taxon>Hexapoda</taxon>
        <taxon>Insecta</taxon>
        <taxon>Pterygota</taxon>
        <taxon>Neoptera</taxon>
        <taxon>Endopterygota</taxon>
        <taxon>Coleoptera</taxon>
        <taxon>Polyphaga</taxon>
        <taxon>Cucujiformia</taxon>
        <taxon>Chrysomeloidea</taxon>
        <taxon>Cerambycidae</taxon>
        <taxon>Cerambycinae</taxon>
        <taxon>Callichromatini</taxon>
        <taxon>Aromia</taxon>
    </lineage>
</organism>
<feature type="non-terminal residue" evidence="7">
    <location>
        <position position="1"/>
    </location>
</feature>
<evidence type="ECO:0000256" key="2">
    <source>
        <dbReference type="ARBA" id="ARBA00004286"/>
    </source>
</evidence>
<name>A0AAV8X9H6_9CUCU</name>
<evidence type="ECO:0000259" key="6">
    <source>
        <dbReference type="Pfam" id="PF25756"/>
    </source>
</evidence>
<evidence type="ECO:0000313" key="8">
    <source>
        <dbReference type="Proteomes" id="UP001162162"/>
    </source>
</evidence>
<keyword evidence="4" id="KW-0158">Chromosome</keyword>
<evidence type="ECO:0000256" key="3">
    <source>
        <dbReference type="ARBA" id="ARBA00007147"/>
    </source>
</evidence>
<dbReference type="Proteomes" id="UP001162162">
    <property type="component" value="Unassembled WGS sequence"/>
</dbReference>
<accession>A0AAV8X9H6</accession>
<feature type="domain" description="INTS8 TPR repeats" evidence="6">
    <location>
        <begin position="93"/>
        <end position="404"/>
    </location>
</feature>
<keyword evidence="5" id="KW-0539">Nucleus</keyword>
<evidence type="ECO:0000256" key="1">
    <source>
        <dbReference type="ARBA" id="ARBA00004123"/>
    </source>
</evidence>
<dbReference type="GO" id="GO:0034472">
    <property type="term" value="P:snRNA 3'-end processing"/>
    <property type="evidence" value="ECO:0007669"/>
    <property type="project" value="InterPro"/>
</dbReference>
<comment type="subcellular location">
    <subcellularLocation>
        <location evidence="2">Chromosome</location>
    </subcellularLocation>
    <subcellularLocation>
        <location evidence="1">Nucleus</location>
    </subcellularLocation>
</comment>
<proteinExistence type="inferred from homology"/>